<keyword evidence="3" id="KW-1185">Reference proteome</keyword>
<dbReference type="Proteomes" id="UP000199649">
    <property type="component" value="Chromosome I"/>
</dbReference>
<dbReference type="STRING" id="684552.SAMN04489719_1375"/>
<dbReference type="Pfam" id="PF05138">
    <property type="entry name" value="PaaA_PaaC"/>
    <property type="match status" value="1"/>
</dbReference>
<feature type="region of interest" description="Disordered" evidence="1">
    <location>
        <begin position="1"/>
        <end position="63"/>
    </location>
</feature>
<feature type="compositionally biased region" description="Low complexity" evidence="1">
    <location>
        <begin position="40"/>
        <end position="55"/>
    </location>
</feature>
<dbReference type="InterPro" id="IPR011882">
    <property type="entry name" value="PaaC"/>
</dbReference>
<dbReference type="InterPro" id="IPR007814">
    <property type="entry name" value="PaaA_PaaC"/>
</dbReference>
<dbReference type="InterPro" id="IPR012347">
    <property type="entry name" value="Ferritin-like"/>
</dbReference>
<dbReference type="SUPFAM" id="SSF47240">
    <property type="entry name" value="Ferritin-like"/>
    <property type="match status" value="1"/>
</dbReference>
<dbReference type="EMBL" id="LT629734">
    <property type="protein sequence ID" value="SDS02963.1"/>
    <property type="molecule type" value="Genomic_DNA"/>
</dbReference>
<name>A0A1H1NVJ6_9MICO</name>
<dbReference type="PANTHER" id="PTHR30458:SF0">
    <property type="entry name" value="1,2-PHENYLACETYL-COA EPOXIDASE, SUBUNIT C"/>
    <property type="match status" value="1"/>
</dbReference>
<dbReference type="GO" id="GO:0010124">
    <property type="term" value="P:phenylacetate catabolic process"/>
    <property type="evidence" value="ECO:0007669"/>
    <property type="project" value="InterPro"/>
</dbReference>
<accession>A0A1H1NVJ6</accession>
<evidence type="ECO:0000313" key="2">
    <source>
        <dbReference type="EMBL" id="SDS02963.1"/>
    </source>
</evidence>
<proteinExistence type="predicted"/>
<dbReference type="PANTHER" id="PTHR30458">
    <property type="entry name" value="PHENYLACETIC ACID DEGRADATION PROTEIN PAA"/>
    <property type="match status" value="1"/>
</dbReference>
<dbReference type="Gene3D" id="1.20.1260.10">
    <property type="match status" value="1"/>
</dbReference>
<feature type="compositionally biased region" description="Low complexity" evidence="1">
    <location>
        <begin position="11"/>
        <end position="22"/>
    </location>
</feature>
<gene>
    <name evidence="2" type="ORF">SAMN04489719_1375</name>
</gene>
<organism evidence="2 3">
    <name type="scientific">Agrococcus carbonis</name>
    <dbReference type="NCBI Taxonomy" id="684552"/>
    <lineage>
        <taxon>Bacteria</taxon>
        <taxon>Bacillati</taxon>
        <taxon>Actinomycetota</taxon>
        <taxon>Actinomycetes</taxon>
        <taxon>Micrococcales</taxon>
        <taxon>Microbacteriaceae</taxon>
        <taxon>Agrococcus</taxon>
    </lineage>
</organism>
<dbReference type="RefSeq" id="WP_231945432.1">
    <property type="nucleotide sequence ID" value="NZ_LT629734.1"/>
</dbReference>
<dbReference type="InterPro" id="IPR009078">
    <property type="entry name" value="Ferritin-like_SF"/>
</dbReference>
<feature type="compositionally biased region" description="Basic and acidic residues" evidence="1">
    <location>
        <begin position="25"/>
        <end position="39"/>
    </location>
</feature>
<evidence type="ECO:0000256" key="1">
    <source>
        <dbReference type="SAM" id="MobiDB-lite"/>
    </source>
</evidence>
<dbReference type="InterPro" id="IPR052703">
    <property type="entry name" value="Aromatic_CoA_ox/epox"/>
</dbReference>
<protein>
    <submittedName>
        <fullName evidence="2">Ring-1,2-phenylacetyl-CoA epoxidase subunit PaaC</fullName>
    </submittedName>
</protein>
<dbReference type="NCBIfam" id="TIGR02158">
    <property type="entry name" value="PA_CoA_Oxy3"/>
    <property type="match status" value="1"/>
</dbReference>
<dbReference type="GO" id="GO:0005829">
    <property type="term" value="C:cytosol"/>
    <property type="evidence" value="ECO:0007669"/>
    <property type="project" value="TreeGrafter"/>
</dbReference>
<sequence length="350" mass="37959">MNAQLNDAELAEAAQPAEPAQPDTARPETARPETPHSEAAHPATPHSEAATAAPPAATPHRDAATVNAEYEAEAADAHGDVTVDELDLAAELSGVPSAKATADVAEYALRLGDDALILSQRLGWWISRAPELEEDMALGNIALDLLGHARSLLHYAGTASDRSEDDLAYWRDEHEFRCAWLFEQPNGDFAHTVARGLIAAIWMQELYTALTQSTDASLAAIAAKSVKEVAYHRDHFVQWTLRLAGGTDESRRRMLVGLTDLWPYTDELFRDDPLHDRLGGAAPRPSSLRAGFDEVWDAVLAEAEITVEEFTNPKIGQSSGGGRHGNHSTHLGPLLAEMQVLARRHPGATW</sequence>
<reference evidence="3" key="1">
    <citation type="submission" date="2016-10" db="EMBL/GenBank/DDBJ databases">
        <authorList>
            <person name="Varghese N."/>
            <person name="Submissions S."/>
        </authorList>
    </citation>
    <scope>NUCLEOTIDE SEQUENCE [LARGE SCALE GENOMIC DNA]</scope>
    <source>
        <strain evidence="3">DSM 22965</strain>
    </source>
</reference>
<dbReference type="AlphaFoldDB" id="A0A1H1NVJ6"/>
<evidence type="ECO:0000313" key="3">
    <source>
        <dbReference type="Proteomes" id="UP000199649"/>
    </source>
</evidence>